<gene>
    <name evidence="2" type="ORF">BT67DRAFT_335091</name>
</gene>
<feature type="transmembrane region" description="Helical" evidence="1">
    <location>
        <begin position="229"/>
        <end position="249"/>
    </location>
</feature>
<keyword evidence="3" id="KW-1185">Reference proteome</keyword>
<dbReference type="Proteomes" id="UP001304895">
    <property type="component" value="Unassembled WGS sequence"/>
</dbReference>
<keyword evidence="1" id="KW-0472">Membrane</keyword>
<feature type="non-terminal residue" evidence="2">
    <location>
        <position position="1"/>
    </location>
</feature>
<reference evidence="2" key="2">
    <citation type="submission" date="2023-05" db="EMBL/GenBank/DDBJ databases">
        <authorList>
            <consortium name="Lawrence Berkeley National Laboratory"/>
            <person name="Steindorff A."/>
            <person name="Hensen N."/>
            <person name="Bonometti L."/>
            <person name="Westerberg I."/>
            <person name="Brannstrom I.O."/>
            <person name="Guillou S."/>
            <person name="Cros-Aarteil S."/>
            <person name="Calhoun S."/>
            <person name="Haridas S."/>
            <person name="Kuo A."/>
            <person name="Mondo S."/>
            <person name="Pangilinan J."/>
            <person name="Riley R."/>
            <person name="Labutti K."/>
            <person name="Andreopoulos B."/>
            <person name="Lipzen A."/>
            <person name="Chen C."/>
            <person name="Yanf M."/>
            <person name="Daum C."/>
            <person name="Ng V."/>
            <person name="Clum A."/>
            <person name="Ohm R."/>
            <person name="Martin F."/>
            <person name="Silar P."/>
            <person name="Natvig D."/>
            <person name="Lalanne C."/>
            <person name="Gautier V."/>
            <person name="Ament-Velasquez S.L."/>
            <person name="Kruys A."/>
            <person name="Hutchinson M.I."/>
            <person name="Powell A.J."/>
            <person name="Barry K."/>
            <person name="Miller A.N."/>
            <person name="Grigoriev I.V."/>
            <person name="Debuchy R."/>
            <person name="Gladieux P."/>
            <person name="Thoren M.H."/>
            <person name="Johannesson H."/>
        </authorList>
    </citation>
    <scope>NUCLEOTIDE SEQUENCE</scope>
    <source>
        <strain evidence="2">CBS 123565</strain>
    </source>
</reference>
<organism evidence="2 3">
    <name type="scientific">Trichocladium antarcticum</name>
    <dbReference type="NCBI Taxonomy" id="1450529"/>
    <lineage>
        <taxon>Eukaryota</taxon>
        <taxon>Fungi</taxon>
        <taxon>Dikarya</taxon>
        <taxon>Ascomycota</taxon>
        <taxon>Pezizomycotina</taxon>
        <taxon>Sordariomycetes</taxon>
        <taxon>Sordariomycetidae</taxon>
        <taxon>Sordariales</taxon>
        <taxon>Chaetomiaceae</taxon>
        <taxon>Trichocladium</taxon>
    </lineage>
</organism>
<evidence type="ECO:0000256" key="1">
    <source>
        <dbReference type="SAM" id="Phobius"/>
    </source>
</evidence>
<name>A0AAN6ZE77_9PEZI</name>
<dbReference type="AlphaFoldDB" id="A0AAN6ZE77"/>
<keyword evidence="1" id="KW-1133">Transmembrane helix</keyword>
<comment type="caution">
    <text evidence="2">The sequence shown here is derived from an EMBL/GenBank/DDBJ whole genome shotgun (WGS) entry which is preliminary data.</text>
</comment>
<protein>
    <submittedName>
        <fullName evidence="2">Uncharacterized protein</fullName>
    </submittedName>
</protein>
<proteinExistence type="predicted"/>
<evidence type="ECO:0000313" key="3">
    <source>
        <dbReference type="Proteomes" id="UP001304895"/>
    </source>
</evidence>
<accession>A0AAN6ZE77</accession>
<evidence type="ECO:0000313" key="2">
    <source>
        <dbReference type="EMBL" id="KAK4135845.1"/>
    </source>
</evidence>
<reference evidence="2" key="1">
    <citation type="journal article" date="2023" name="Mol. Phylogenet. Evol.">
        <title>Genome-scale phylogeny and comparative genomics of the fungal order Sordariales.</title>
        <authorList>
            <person name="Hensen N."/>
            <person name="Bonometti L."/>
            <person name="Westerberg I."/>
            <person name="Brannstrom I.O."/>
            <person name="Guillou S."/>
            <person name="Cros-Aarteil S."/>
            <person name="Calhoun S."/>
            <person name="Haridas S."/>
            <person name="Kuo A."/>
            <person name="Mondo S."/>
            <person name="Pangilinan J."/>
            <person name="Riley R."/>
            <person name="LaButti K."/>
            <person name="Andreopoulos B."/>
            <person name="Lipzen A."/>
            <person name="Chen C."/>
            <person name="Yan M."/>
            <person name="Daum C."/>
            <person name="Ng V."/>
            <person name="Clum A."/>
            <person name="Steindorff A."/>
            <person name="Ohm R.A."/>
            <person name="Martin F."/>
            <person name="Silar P."/>
            <person name="Natvig D.O."/>
            <person name="Lalanne C."/>
            <person name="Gautier V."/>
            <person name="Ament-Velasquez S.L."/>
            <person name="Kruys A."/>
            <person name="Hutchinson M.I."/>
            <person name="Powell A.J."/>
            <person name="Barry K."/>
            <person name="Miller A.N."/>
            <person name="Grigoriev I.V."/>
            <person name="Debuchy R."/>
            <person name="Gladieux P."/>
            <person name="Hiltunen Thoren M."/>
            <person name="Johannesson H."/>
        </authorList>
    </citation>
    <scope>NUCLEOTIDE SEQUENCE</scope>
    <source>
        <strain evidence="2">CBS 123565</strain>
    </source>
</reference>
<sequence length="281" mass="30159">LHVSSANYAAATRPAYSAVLPLPLPWTEPPAARAAAARRAAHLGLSSLDTDARAERERQEEGLREAAGWVTVPRALRVSAGGLLGPEERRRIRLEGLAEGVMDVLGEVDWDAQMVGVRCLAWAYLALMVVPDVPRPWLREVMEGRYPRLGEFVAGVRWEVFGDGEGDKALPWVEDVVGGTVGAVAARFARGVMCEVPGIGGLWSRWWTARKKRQALARKGMKTGSSGDLLLFASGGLALVVASAAVFFYRGLQPFGAPLQVWRKPLVGLSTFGAAGAMFAG</sequence>
<feature type="non-terminal residue" evidence="2">
    <location>
        <position position="281"/>
    </location>
</feature>
<keyword evidence="1" id="KW-0812">Transmembrane</keyword>
<dbReference type="EMBL" id="MU853405">
    <property type="protein sequence ID" value="KAK4135845.1"/>
    <property type="molecule type" value="Genomic_DNA"/>
</dbReference>